<evidence type="ECO:0000313" key="2">
    <source>
        <dbReference type="Proteomes" id="UP001152607"/>
    </source>
</evidence>
<name>A0A9W4UWA7_9PLEO</name>
<dbReference type="Proteomes" id="UP001152607">
    <property type="component" value="Unassembled WGS sequence"/>
</dbReference>
<gene>
    <name evidence="1" type="ORF">PDIGIT_LOCUS15097</name>
</gene>
<reference evidence="1" key="1">
    <citation type="submission" date="2023-01" db="EMBL/GenBank/DDBJ databases">
        <authorList>
            <person name="Van Ghelder C."/>
            <person name="Rancurel C."/>
        </authorList>
    </citation>
    <scope>NUCLEOTIDE SEQUENCE</scope>
    <source>
        <strain evidence="1">CNCM I-4278</strain>
    </source>
</reference>
<sequence>MPDETATHSNYPSLFLLLHALYLSHPESCLASLLCNGFLHFIALDLSVSPPEFTLNPVRAKVKHQIRRVPITLYTSDVPSCTRYPPRGDMSTTPVFPTEGLEAVRQDKHTLHRIMPLSSFHRACLLDGHMQLNRRRVWSHHPG</sequence>
<accession>A0A9W4UWA7</accession>
<dbReference type="AlphaFoldDB" id="A0A9W4UWA7"/>
<comment type="caution">
    <text evidence="1">The sequence shown here is derived from an EMBL/GenBank/DDBJ whole genome shotgun (WGS) entry which is preliminary data.</text>
</comment>
<protein>
    <submittedName>
        <fullName evidence="1">Uncharacterized protein</fullName>
    </submittedName>
</protein>
<dbReference type="EMBL" id="CAOQHR010000012">
    <property type="protein sequence ID" value="CAI6341897.1"/>
    <property type="molecule type" value="Genomic_DNA"/>
</dbReference>
<organism evidence="1 2">
    <name type="scientific">Periconia digitata</name>
    <dbReference type="NCBI Taxonomy" id="1303443"/>
    <lineage>
        <taxon>Eukaryota</taxon>
        <taxon>Fungi</taxon>
        <taxon>Dikarya</taxon>
        <taxon>Ascomycota</taxon>
        <taxon>Pezizomycotina</taxon>
        <taxon>Dothideomycetes</taxon>
        <taxon>Pleosporomycetidae</taxon>
        <taxon>Pleosporales</taxon>
        <taxon>Massarineae</taxon>
        <taxon>Periconiaceae</taxon>
        <taxon>Periconia</taxon>
    </lineage>
</organism>
<proteinExistence type="predicted"/>
<evidence type="ECO:0000313" key="1">
    <source>
        <dbReference type="EMBL" id="CAI6341897.1"/>
    </source>
</evidence>
<keyword evidence="2" id="KW-1185">Reference proteome</keyword>